<feature type="transmembrane region" description="Helical" evidence="7">
    <location>
        <begin position="33"/>
        <end position="54"/>
    </location>
</feature>
<dbReference type="Gene3D" id="3.40.30.10">
    <property type="entry name" value="Glutaredoxin"/>
    <property type="match status" value="1"/>
</dbReference>
<dbReference type="EMBL" id="SUMC01000012">
    <property type="protein sequence ID" value="TKA10716.1"/>
    <property type="molecule type" value="Genomic_DNA"/>
</dbReference>
<proteinExistence type="inferred from homology"/>
<evidence type="ECO:0000256" key="3">
    <source>
        <dbReference type="ARBA" id="ARBA00023002"/>
    </source>
</evidence>
<reference evidence="9 10" key="1">
    <citation type="submission" date="2019-04" db="EMBL/GenBank/DDBJ databases">
        <title>Streptomyces oryziradicis sp. nov., a novel actinomycete isolated from rhizosphere soil of rice (Oryza sativa L.).</title>
        <authorList>
            <person name="Li C."/>
        </authorList>
    </citation>
    <scope>NUCLEOTIDE SEQUENCE [LARGE SCALE GENOMIC DNA]</scope>
    <source>
        <strain evidence="9 10">NEAU-C40</strain>
    </source>
</reference>
<keyword evidence="7" id="KW-1133">Transmembrane helix</keyword>
<dbReference type="AlphaFoldDB" id="A0A4U0SM27"/>
<comment type="caution">
    <text evidence="9">The sequence shown here is derived from an EMBL/GenBank/DDBJ whole genome shotgun (WGS) entry which is preliminary data.</text>
</comment>
<evidence type="ECO:0000259" key="8">
    <source>
        <dbReference type="Pfam" id="PF13462"/>
    </source>
</evidence>
<evidence type="ECO:0000256" key="5">
    <source>
        <dbReference type="ARBA" id="ARBA00023284"/>
    </source>
</evidence>
<keyword evidence="10" id="KW-1185">Reference proteome</keyword>
<keyword evidence="4" id="KW-1015">Disulfide bond</keyword>
<evidence type="ECO:0000313" key="9">
    <source>
        <dbReference type="EMBL" id="TKA10716.1"/>
    </source>
</evidence>
<evidence type="ECO:0000256" key="1">
    <source>
        <dbReference type="ARBA" id="ARBA00005791"/>
    </source>
</evidence>
<feature type="domain" description="Thioredoxin-like fold" evidence="8">
    <location>
        <begin position="80"/>
        <end position="250"/>
    </location>
</feature>
<name>A0A4U0SM27_9ACTN</name>
<dbReference type="CDD" id="cd02972">
    <property type="entry name" value="DsbA_family"/>
    <property type="match status" value="1"/>
</dbReference>
<dbReference type="PANTHER" id="PTHR13887">
    <property type="entry name" value="GLUTATHIONE S-TRANSFERASE KAPPA"/>
    <property type="match status" value="1"/>
</dbReference>
<keyword evidence="3" id="KW-0560">Oxidoreductase</keyword>
<dbReference type="OrthoDB" id="4135024at2"/>
<keyword evidence="7" id="KW-0812">Transmembrane</keyword>
<gene>
    <name evidence="9" type="ORF">FCI23_15545</name>
</gene>
<keyword evidence="2" id="KW-0732">Signal</keyword>
<sequence length="296" mass="31331">MSQRNRDGKRTARERLREQREIDKAREKRKRTLIAVGAVVAVLAIAAGVGLLVAGRNNGGGVAVAAPAGAAGKDKLVIPVGASDAPSTLTVYEDFRCPACGQFEKTFTDTIHQLEDSGQIKVDYHLVRIIDGNAGGTGSLNAANAAACAQDQNKFRAYHDVLYANQPVETDDKFAQKTYLLQLADKVGGLKTPTFTTCVNNGTYDAWVKKSNSAFGQSGFNSTPTVLLNNTNIYADTQNPLTPAKLKQLVADANKGKKPGTATPSPSPSPSLSQSPSPSQSRSRSQSPSPSQRSTG</sequence>
<dbReference type="InterPro" id="IPR012336">
    <property type="entry name" value="Thioredoxin-like_fold"/>
</dbReference>
<feature type="region of interest" description="Disordered" evidence="6">
    <location>
        <begin position="1"/>
        <end position="23"/>
    </location>
</feature>
<dbReference type="Proteomes" id="UP000305778">
    <property type="component" value="Unassembled WGS sequence"/>
</dbReference>
<dbReference type="SUPFAM" id="SSF52833">
    <property type="entry name" value="Thioredoxin-like"/>
    <property type="match status" value="1"/>
</dbReference>
<keyword evidence="5" id="KW-0676">Redox-active center</keyword>
<evidence type="ECO:0000256" key="6">
    <source>
        <dbReference type="SAM" id="MobiDB-lite"/>
    </source>
</evidence>
<dbReference type="PANTHER" id="PTHR13887:SF14">
    <property type="entry name" value="DISULFIDE BOND FORMATION PROTEIN D"/>
    <property type="match status" value="1"/>
</dbReference>
<dbReference type="RefSeq" id="WP_136724477.1">
    <property type="nucleotide sequence ID" value="NZ_SUMC01000012.1"/>
</dbReference>
<evidence type="ECO:0000256" key="2">
    <source>
        <dbReference type="ARBA" id="ARBA00022729"/>
    </source>
</evidence>
<keyword evidence="7" id="KW-0472">Membrane</keyword>
<dbReference type="InterPro" id="IPR036249">
    <property type="entry name" value="Thioredoxin-like_sf"/>
</dbReference>
<feature type="region of interest" description="Disordered" evidence="6">
    <location>
        <begin position="250"/>
        <end position="296"/>
    </location>
</feature>
<evidence type="ECO:0000256" key="7">
    <source>
        <dbReference type="SAM" id="Phobius"/>
    </source>
</evidence>
<organism evidence="9 10">
    <name type="scientific">Actinacidiphila oryziradicis</name>
    <dbReference type="NCBI Taxonomy" id="2571141"/>
    <lineage>
        <taxon>Bacteria</taxon>
        <taxon>Bacillati</taxon>
        <taxon>Actinomycetota</taxon>
        <taxon>Actinomycetes</taxon>
        <taxon>Kitasatosporales</taxon>
        <taxon>Streptomycetaceae</taxon>
        <taxon>Actinacidiphila</taxon>
    </lineage>
</organism>
<dbReference type="Pfam" id="PF13462">
    <property type="entry name" value="Thioredoxin_4"/>
    <property type="match status" value="1"/>
</dbReference>
<dbReference type="GO" id="GO:0016491">
    <property type="term" value="F:oxidoreductase activity"/>
    <property type="evidence" value="ECO:0007669"/>
    <property type="project" value="UniProtKB-KW"/>
</dbReference>
<feature type="compositionally biased region" description="Low complexity" evidence="6">
    <location>
        <begin position="270"/>
        <end position="296"/>
    </location>
</feature>
<protein>
    <recommendedName>
        <fullName evidence="8">Thioredoxin-like fold domain-containing protein</fullName>
    </recommendedName>
</protein>
<comment type="similarity">
    <text evidence="1">Belongs to the thioredoxin family. DsbA subfamily.</text>
</comment>
<evidence type="ECO:0000313" key="10">
    <source>
        <dbReference type="Proteomes" id="UP000305778"/>
    </source>
</evidence>
<evidence type="ECO:0000256" key="4">
    <source>
        <dbReference type="ARBA" id="ARBA00023157"/>
    </source>
</evidence>
<accession>A0A4U0SM27</accession>